<sequence length="218" mass="25414">MIEQSDKNKQNDLILQLRNVKKILKDQKTQKQFIGNHTIFCRSRQLEFSIEILRCAYLSELRSCRMSKFPSSSVINGYFRCCQYYLDQEKQYSTNYLSKSFTLSSITLIIIICLNSTFILTIYLNLQISILITIILCNSLTLTTTYLDRQNKSYQPQVYYQDNPIINISSKQDPVIQQIDVYIIQQHNPQSQIIQYCLTCSQSIIANSQQSLQVLTIC</sequence>
<evidence type="ECO:0000313" key="2">
    <source>
        <dbReference type="EMBL" id="CAD8089312.1"/>
    </source>
</evidence>
<organism evidence="2 3">
    <name type="scientific">Paramecium primaurelia</name>
    <dbReference type="NCBI Taxonomy" id="5886"/>
    <lineage>
        <taxon>Eukaryota</taxon>
        <taxon>Sar</taxon>
        <taxon>Alveolata</taxon>
        <taxon>Ciliophora</taxon>
        <taxon>Intramacronucleata</taxon>
        <taxon>Oligohymenophorea</taxon>
        <taxon>Peniculida</taxon>
        <taxon>Parameciidae</taxon>
        <taxon>Paramecium</taxon>
    </lineage>
</organism>
<accession>A0A8S1NB16</accession>
<protein>
    <recommendedName>
        <fullName evidence="4">Transmembrane protein</fullName>
    </recommendedName>
</protein>
<proteinExistence type="predicted"/>
<reference evidence="2" key="1">
    <citation type="submission" date="2021-01" db="EMBL/GenBank/DDBJ databases">
        <authorList>
            <consortium name="Genoscope - CEA"/>
            <person name="William W."/>
        </authorList>
    </citation>
    <scope>NUCLEOTIDE SEQUENCE</scope>
</reference>
<dbReference type="AlphaFoldDB" id="A0A8S1NB16"/>
<evidence type="ECO:0008006" key="4">
    <source>
        <dbReference type="Google" id="ProtNLM"/>
    </source>
</evidence>
<evidence type="ECO:0000256" key="1">
    <source>
        <dbReference type="SAM" id="Phobius"/>
    </source>
</evidence>
<keyword evidence="1" id="KW-1133">Transmembrane helix</keyword>
<keyword evidence="3" id="KW-1185">Reference proteome</keyword>
<name>A0A8S1NB16_PARPR</name>
<feature type="transmembrane region" description="Helical" evidence="1">
    <location>
        <begin position="128"/>
        <end position="147"/>
    </location>
</feature>
<evidence type="ECO:0000313" key="3">
    <source>
        <dbReference type="Proteomes" id="UP000688137"/>
    </source>
</evidence>
<comment type="caution">
    <text evidence="2">The sequence shown here is derived from an EMBL/GenBank/DDBJ whole genome shotgun (WGS) entry which is preliminary data.</text>
</comment>
<dbReference type="Proteomes" id="UP000688137">
    <property type="component" value="Unassembled WGS sequence"/>
</dbReference>
<feature type="transmembrane region" description="Helical" evidence="1">
    <location>
        <begin position="100"/>
        <end position="122"/>
    </location>
</feature>
<gene>
    <name evidence="2" type="ORF">PPRIM_AZ9-3.1.T0830130</name>
</gene>
<dbReference type="EMBL" id="CAJJDM010000086">
    <property type="protein sequence ID" value="CAD8089312.1"/>
    <property type="molecule type" value="Genomic_DNA"/>
</dbReference>
<keyword evidence="1" id="KW-0812">Transmembrane</keyword>
<keyword evidence="1" id="KW-0472">Membrane</keyword>